<proteinExistence type="predicted"/>
<dbReference type="InterPro" id="IPR036679">
    <property type="entry name" value="FlgN-like_sf"/>
</dbReference>
<keyword evidence="3" id="KW-1185">Reference proteome</keyword>
<gene>
    <name evidence="2" type="ORF">SAMN04487771_102825</name>
</gene>
<evidence type="ECO:0000313" key="3">
    <source>
        <dbReference type="Proteomes" id="UP000199820"/>
    </source>
</evidence>
<dbReference type="Proteomes" id="UP000199820">
    <property type="component" value="Unassembled WGS sequence"/>
</dbReference>
<keyword evidence="1" id="KW-1005">Bacterial flagellum biogenesis</keyword>
<dbReference type="InterPro" id="IPR007809">
    <property type="entry name" value="FlgN-like"/>
</dbReference>
<dbReference type="SUPFAM" id="SSF140566">
    <property type="entry name" value="FlgN-like"/>
    <property type="match status" value="1"/>
</dbReference>
<accession>A0A1I0FWY2</accession>
<dbReference type="GO" id="GO:0044780">
    <property type="term" value="P:bacterial-type flagellum assembly"/>
    <property type="evidence" value="ECO:0007669"/>
    <property type="project" value="InterPro"/>
</dbReference>
<dbReference type="OrthoDB" id="2043437at2"/>
<dbReference type="eggNOG" id="ENOG5033JHE">
    <property type="taxonomic scope" value="Bacteria"/>
</dbReference>
<dbReference type="Gene3D" id="1.20.58.300">
    <property type="entry name" value="FlgN-like"/>
    <property type="match status" value="1"/>
</dbReference>
<protein>
    <submittedName>
        <fullName evidence="2">FlgN protein</fullName>
    </submittedName>
</protein>
<dbReference type="EMBL" id="FOIL01000028">
    <property type="protein sequence ID" value="SET62197.1"/>
    <property type="molecule type" value="Genomic_DNA"/>
</dbReference>
<reference evidence="2 3" key="1">
    <citation type="submission" date="2016-10" db="EMBL/GenBank/DDBJ databases">
        <authorList>
            <person name="de Groot N.N."/>
        </authorList>
    </citation>
    <scope>NUCLEOTIDE SEQUENCE [LARGE SCALE GENOMIC DNA]</scope>
    <source>
        <strain evidence="2 3">KH1P1</strain>
    </source>
</reference>
<organism evidence="2 3">
    <name type="scientific">[Clostridium] aminophilum</name>
    <dbReference type="NCBI Taxonomy" id="1526"/>
    <lineage>
        <taxon>Bacteria</taxon>
        <taxon>Bacillati</taxon>
        <taxon>Bacillota</taxon>
        <taxon>Clostridia</taxon>
        <taxon>Lachnospirales</taxon>
        <taxon>Lachnospiraceae</taxon>
    </lineage>
</organism>
<dbReference type="RefSeq" id="WP_074649745.1">
    <property type="nucleotide sequence ID" value="NZ_FOIL01000028.1"/>
</dbReference>
<evidence type="ECO:0000313" key="2">
    <source>
        <dbReference type="EMBL" id="SET62197.1"/>
    </source>
</evidence>
<dbReference type="AlphaFoldDB" id="A0A1I0FWY2"/>
<dbReference type="Pfam" id="PF05130">
    <property type="entry name" value="FlgN"/>
    <property type="match status" value="1"/>
</dbReference>
<sequence>MSDMSLLKEFCNVLKEQCSCASELIQLEEALSSAASKKDPETLDRLVKDSQPQLMNFRGLEMKRARLASSLGYTGKTASQILSSVNADEKALLAPVLSDLSDVLDRLQKSQESSDRIMQVRLSEIQEMLHNADAPVKQDRIHTNTLA</sequence>
<name>A0A1I0FWY2_9FIRM</name>
<evidence type="ECO:0000256" key="1">
    <source>
        <dbReference type="ARBA" id="ARBA00022795"/>
    </source>
</evidence>